<keyword evidence="14" id="KW-1185">Reference proteome</keyword>
<dbReference type="Pfam" id="PF05425">
    <property type="entry name" value="CopD"/>
    <property type="match status" value="1"/>
</dbReference>
<evidence type="ECO:0000256" key="5">
    <source>
        <dbReference type="ARBA" id="ARBA00022729"/>
    </source>
</evidence>
<dbReference type="PANTHER" id="PTHR34820:SF4">
    <property type="entry name" value="INNER MEMBRANE PROTEIN YEBZ"/>
    <property type="match status" value="1"/>
</dbReference>
<keyword evidence="3 9" id="KW-0812">Transmembrane</keyword>
<evidence type="ECO:0000259" key="12">
    <source>
        <dbReference type="Pfam" id="PF13115"/>
    </source>
</evidence>
<dbReference type="InterPro" id="IPR032694">
    <property type="entry name" value="CopC/D"/>
</dbReference>
<dbReference type="Pfam" id="PF04234">
    <property type="entry name" value="CopC"/>
    <property type="match status" value="1"/>
</dbReference>
<feature type="transmembrane region" description="Helical" evidence="9">
    <location>
        <begin position="388"/>
        <end position="411"/>
    </location>
</feature>
<proteinExistence type="predicted"/>
<evidence type="ECO:0000313" key="13">
    <source>
        <dbReference type="EMBL" id="RJF81695.1"/>
    </source>
</evidence>
<dbReference type="InterPro" id="IPR007348">
    <property type="entry name" value="CopC_dom"/>
</dbReference>
<dbReference type="GO" id="GO:0042597">
    <property type="term" value="C:periplasmic space"/>
    <property type="evidence" value="ECO:0007669"/>
    <property type="project" value="InterPro"/>
</dbReference>
<evidence type="ECO:0000256" key="9">
    <source>
        <dbReference type="SAM" id="Phobius"/>
    </source>
</evidence>
<feature type="transmembrane region" description="Helical" evidence="9">
    <location>
        <begin position="269"/>
        <end position="290"/>
    </location>
</feature>
<dbReference type="InterPro" id="IPR014755">
    <property type="entry name" value="Cu-Rt/internalin_Ig-like"/>
</dbReference>
<reference evidence="13 14" key="1">
    <citation type="submission" date="2018-09" db="EMBL/GenBank/DDBJ databases">
        <authorList>
            <person name="Zhu H."/>
        </authorList>
    </citation>
    <scope>NUCLEOTIDE SEQUENCE [LARGE SCALE GENOMIC DNA]</scope>
    <source>
        <strain evidence="13 14">K2W22B-5</strain>
    </source>
</reference>
<dbReference type="InterPro" id="IPR014756">
    <property type="entry name" value="Ig_E-set"/>
</dbReference>
<keyword evidence="6 9" id="KW-1133">Transmembrane helix</keyword>
<feature type="domain" description="YtkA-like" evidence="12">
    <location>
        <begin position="446"/>
        <end position="515"/>
    </location>
</feature>
<sequence length="540" mass="55768">MVLLPTLAQAHAVLMESSPADGARVERPPADIRLRFNEPVTPVAIHAFGPGGALVLPGPAVASDDALRVPLPPLPATPGPYTVSYRVTSGDGHPVAGSLLFGVGMTPERPEQAEERGRNLALLAAMAARALHYSSLLAAAGGGLFLALVAPGAAFRTGRDWAPLGRLARLRVTVALAALAVPLNLGLTGALLIGESPLALLTPEAWRAVLASTGGTSAAIALSGLALLAVGLWRNRTGVGGTLTLLLGALIAIGALTVTGHAATAPPSWLAAPLVGLHGLTAAFWLGALGPLRAILRHAPALEAARLVRRFSHGAVWVVALLIVAGAGLSALQITDPDRIGSTAYGQFWLVKMIGVALLLGLATVNRLWLTPTLENGARAARERANRLLSLSVTLEVAVMGLVVLLTAALGTTPPPRTLVKPVIEAPVGYSSVATAKGRQAVIDLDPARVGANRLTLHLAQPDGAPFDPKELSVELSQPAAGIEPLSRRPTRSGPGVYRLDGLTLPLAGRWDIRVDALIDDFEKAIFRASLTVGEQGPDK</sequence>
<dbReference type="InterPro" id="IPR032693">
    <property type="entry name" value="YtkA-like_dom"/>
</dbReference>
<feature type="transmembrane region" description="Helical" evidence="9">
    <location>
        <begin position="205"/>
        <end position="230"/>
    </location>
</feature>
<comment type="caution">
    <text evidence="13">The sequence shown here is derived from an EMBL/GenBank/DDBJ whole genome shotgun (WGS) entry which is preliminary data.</text>
</comment>
<name>A0A418VX42_9PROT</name>
<evidence type="ECO:0000259" key="11">
    <source>
        <dbReference type="Pfam" id="PF05425"/>
    </source>
</evidence>
<organism evidence="13 14">
    <name type="scientific">Azospirillum cavernae</name>
    <dbReference type="NCBI Taxonomy" id="2320860"/>
    <lineage>
        <taxon>Bacteria</taxon>
        <taxon>Pseudomonadati</taxon>
        <taxon>Pseudomonadota</taxon>
        <taxon>Alphaproteobacteria</taxon>
        <taxon>Rhodospirillales</taxon>
        <taxon>Azospirillaceae</taxon>
        <taxon>Azospirillum</taxon>
    </lineage>
</organism>
<dbReference type="AlphaFoldDB" id="A0A418VX42"/>
<evidence type="ECO:0000256" key="1">
    <source>
        <dbReference type="ARBA" id="ARBA00004651"/>
    </source>
</evidence>
<dbReference type="GO" id="GO:0006825">
    <property type="term" value="P:copper ion transport"/>
    <property type="evidence" value="ECO:0007669"/>
    <property type="project" value="InterPro"/>
</dbReference>
<evidence type="ECO:0000256" key="3">
    <source>
        <dbReference type="ARBA" id="ARBA00022692"/>
    </source>
</evidence>
<dbReference type="GO" id="GO:0005507">
    <property type="term" value="F:copper ion binding"/>
    <property type="evidence" value="ECO:0007669"/>
    <property type="project" value="InterPro"/>
</dbReference>
<evidence type="ECO:0000256" key="4">
    <source>
        <dbReference type="ARBA" id="ARBA00022723"/>
    </source>
</evidence>
<dbReference type="EMBL" id="QYUL01000002">
    <property type="protein sequence ID" value="RJF81695.1"/>
    <property type="molecule type" value="Genomic_DNA"/>
</dbReference>
<feature type="domain" description="CopC" evidence="10">
    <location>
        <begin position="11"/>
        <end position="103"/>
    </location>
</feature>
<evidence type="ECO:0000256" key="6">
    <source>
        <dbReference type="ARBA" id="ARBA00022989"/>
    </source>
</evidence>
<feature type="transmembrane region" description="Helical" evidence="9">
    <location>
        <begin position="346"/>
        <end position="368"/>
    </location>
</feature>
<dbReference type="Gene3D" id="2.60.40.1220">
    <property type="match status" value="1"/>
</dbReference>
<feature type="transmembrane region" description="Helical" evidence="9">
    <location>
        <begin position="311"/>
        <end position="334"/>
    </location>
</feature>
<feature type="transmembrane region" description="Helical" evidence="9">
    <location>
        <begin position="242"/>
        <end position="263"/>
    </location>
</feature>
<keyword evidence="5" id="KW-0732">Signal</keyword>
<evidence type="ECO:0000259" key="10">
    <source>
        <dbReference type="Pfam" id="PF04234"/>
    </source>
</evidence>
<evidence type="ECO:0000256" key="2">
    <source>
        <dbReference type="ARBA" id="ARBA00022475"/>
    </source>
</evidence>
<feature type="domain" description="Copper resistance protein D" evidence="11">
    <location>
        <begin position="306"/>
        <end position="410"/>
    </location>
</feature>
<keyword evidence="4" id="KW-0479">Metal-binding</keyword>
<evidence type="ECO:0000256" key="7">
    <source>
        <dbReference type="ARBA" id="ARBA00023008"/>
    </source>
</evidence>
<accession>A0A418VX42</accession>
<keyword evidence="7" id="KW-0186">Copper</keyword>
<keyword evidence="8 9" id="KW-0472">Membrane</keyword>
<protein>
    <recommendedName>
        <fullName evidence="15">Copper resistance protein CopC</fullName>
    </recommendedName>
</protein>
<evidence type="ECO:0000313" key="14">
    <source>
        <dbReference type="Proteomes" id="UP000283458"/>
    </source>
</evidence>
<dbReference type="GO" id="GO:0046688">
    <property type="term" value="P:response to copper ion"/>
    <property type="evidence" value="ECO:0007669"/>
    <property type="project" value="InterPro"/>
</dbReference>
<comment type="subcellular location">
    <subcellularLocation>
        <location evidence="1">Cell membrane</location>
        <topology evidence="1">Multi-pass membrane protein</topology>
    </subcellularLocation>
</comment>
<gene>
    <name evidence="13" type="ORF">D3877_16375</name>
</gene>
<keyword evidence="2" id="KW-1003">Cell membrane</keyword>
<dbReference type="InterPro" id="IPR008457">
    <property type="entry name" value="Cu-R_CopD_dom"/>
</dbReference>
<feature type="transmembrane region" description="Helical" evidence="9">
    <location>
        <begin position="130"/>
        <end position="151"/>
    </location>
</feature>
<evidence type="ECO:0000256" key="8">
    <source>
        <dbReference type="ARBA" id="ARBA00023136"/>
    </source>
</evidence>
<dbReference type="PANTHER" id="PTHR34820">
    <property type="entry name" value="INNER MEMBRANE PROTEIN YEBZ"/>
    <property type="match status" value="1"/>
</dbReference>
<evidence type="ECO:0008006" key="15">
    <source>
        <dbReference type="Google" id="ProtNLM"/>
    </source>
</evidence>
<dbReference type="GO" id="GO:0005886">
    <property type="term" value="C:plasma membrane"/>
    <property type="evidence" value="ECO:0007669"/>
    <property type="project" value="UniProtKB-SubCell"/>
</dbReference>
<dbReference type="Proteomes" id="UP000283458">
    <property type="component" value="Unassembled WGS sequence"/>
</dbReference>
<dbReference type="SUPFAM" id="SSF81296">
    <property type="entry name" value="E set domains"/>
    <property type="match status" value="1"/>
</dbReference>
<feature type="transmembrane region" description="Helical" evidence="9">
    <location>
        <begin position="172"/>
        <end position="193"/>
    </location>
</feature>
<dbReference type="Pfam" id="PF13115">
    <property type="entry name" value="YtkA"/>
    <property type="match status" value="1"/>
</dbReference>